<comment type="caution">
    <text evidence="1">The sequence shown here is derived from an EMBL/GenBank/DDBJ whole genome shotgun (WGS) entry which is preliminary data.</text>
</comment>
<dbReference type="AlphaFoldDB" id="A0A8K0PA86"/>
<reference evidence="1" key="1">
    <citation type="submission" date="2013-04" db="EMBL/GenBank/DDBJ databases">
        <authorList>
            <person name="Qu J."/>
            <person name="Murali S.C."/>
            <person name="Bandaranaike D."/>
            <person name="Bellair M."/>
            <person name="Blankenburg K."/>
            <person name="Chao H."/>
            <person name="Dinh H."/>
            <person name="Doddapaneni H."/>
            <person name="Downs B."/>
            <person name="Dugan-Rocha S."/>
            <person name="Elkadiri S."/>
            <person name="Gnanaolivu R.D."/>
            <person name="Hernandez B."/>
            <person name="Javaid M."/>
            <person name="Jayaseelan J.C."/>
            <person name="Lee S."/>
            <person name="Li M."/>
            <person name="Ming W."/>
            <person name="Munidasa M."/>
            <person name="Muniz J."/>
            <person name="Nguyen L."/>
            <person name="Ongeri F."/>
            <person name="Osuji N."/>
            <person name="Pu L.-L."/>
            <person name="Puazo M."/>
            <person name="Qu C."/>
            <person name="Quiroz J."/>
            <person name="Raj R."/>
            <person name="Weissenberger G."/>
            <person name="Xin Y."/>
            <person name="Zou X."/>
            <person name="Han Y."/>
            <person name="Richards S."/>
            <person name="Worley K."/>
            <person name="Muzny D."/>
            <person name="Gibbs R."/>
        </authorList>
    </citation>
    <scope>NUCLEOTIDE SEQUENCE</scope>
    <source>
        <strain evidence="1">Sampled in the wild</strain>
    </source>
</reference>
<dbReference type="Proteomes" id="UP000792457">
    <property type="component" value="Unassembled WGS sequence"/>
</dbReference>
<dbReference type="OrthoDB" id="6629078at2759"/>
<gene>
    <name evidence="1" type="ORF">J437_LFUL019240</name>
</gene>
<accession>A0A8K0PA86</accession>
<proteinExistence type="predicted"/>
<feature type="non-terminal residue" evidence="1">
    <location>
        <position position="1"/>
    </location>
</feature>
<evidence type="ECO:0000313" key="2">
    <source>
        <dbReference type="Proteomes" id="UP000792457"/>
    </source>
</evidence>
<organism evidence="1 2">
    <name type="scientific">Ladona fulva</name>
    <name type="common">Scarce chaser dragonfly</name>
    <name type="synonym">Libellula fulva</name>
    <dbReference type="NCBI Taxonomy" id="123851"/>
    <lineage>
        <taxon>Eukaryota</taxon>
        <taxon>Metazoa</taxon>
        <taxon>Ecdysozoa</taxon>
        <taxon>Arthropoda</taxon>
        <taxon>Hexapoda</taxon>
        <taxon>Insecta</taxon>
        <taxon>Pterygota</taxon>
        <taxon>Palaeoptera</taxon>
        <taxon>Odonata</taxon>
        <taxon>Epiprocta</taxon>
        <taxon>Anisoptera</taxon>
        <taxon>Libelluloidea</taxon>
        <taxon>Libellulidae</taxon>
        <taxon>Ladona</taxon>
    </lineage>
</organism>
<keyword evidence="2" id="KW-1185">Reference proteome</keyword>
<evidence type="ECO:0000313" key="1">
    <source>
        <dbReference type="EMBL" id="KAG8239751.1"/>
    </source>
</evidence>
<reference evidence="1" key="2">
    <citation type="submission" date="2017-10" db="EMBL/GenBank/DDBJ databases">
        <title>Ladona fulva Genome sequencing and assembly.</title>
        <authorList>
            <person name="Murali S."/>
            <person name="Richards S."/>
            <person name="Bandaranaike D."/>
            <person name="Bellair M."/>
            <person name="Blankenburg K."/>
            <person name="Chao H."/>
            <person name="Dinh H."/>
            <person name="Doddapaneni H."/>
            <person name="Dugan-Rocha S."/>
            <person name="Elkadiri S."/>
            <person name="Gnanaolivu R."/>
            <person name="Hernandez B."/>
            <person name="Skinner E."/>
            <person name="Javaid M."/>
            <person name="Lee S."/>
            <person name="Li M."/>
            <person name="Ming W."/>
            <person name="Munidasa M."/>
            <person name="Muniz J."/>
            <person name="Nguyen L."/>
            <person name="Hughes D."/>
            <person name="Osuji N."/>
            <person name="Pu L.-L."/>
            <person name="Puazo M."/>
            <person name="Qu C."/>
            <person name="Quiroz J."/>
            <person name="Raj R."/>
            <person name="Weissenberger G."/>
            <person name="Xin Y."/>
            <person name="Zou X."/>
            <person name="Han Y."/>
            <person name="Worley K."/>
            <person name="Muzny D."/>
            <person name="Gibbs R."/>
        </authorList>
    </citation>
    <scope>NUCLEOTIDE SEQUENCE</scope>
    <source>
        <strain evidence="1">Sampled in the wild</strain>
    </source>
</reference>
<protein>
    <submittedName>
        <fullName evidence="1">Uncharacterized protein</fullName>
    </submittedName>
</protein>
<name>A0A8K0PA86_LADFU</name>
<dbReference type="EMBL" id="KZ309909">
    <property type="protein sequence ID" value="KAG8239751.1"/>
    <property type="molecule type" value="Genomic_DNA"/>
</dbReference>
<sequence>MPPRRTGAARPLEMRQTMALPEAVLPKRTQAAPLTTEDPTDDQMVWLLQFGILETGHMSELEHILVEIIEKAASSTNAKPRSTAPKRRKAISALPASDLQRLYRMDKRRGGMRPLAMGESYRHLGAPKGWRINETPTEVLRDLVKDLSAFNNTTLAPWQRLDAIRTFLLPRLDFHLRIADFPKSTLVETEKKLIEAARAGMFLPMRGSREVAFLPPHLGGAGFFPPTVLKDVVTVSHAYTMLTCRDPFIRDMAWYCLRDMVHRKVGRANPEPSNDTLTSFLTGSMENRLGADVGEAASLWSRARRATRSLKKYCGLSWEWNDTHHSLSLRLRHPTPASEVLVIPANQRHLVFHLIRSTIEEGWRRSLAAQPDQGKVHHAASRHPVSHHFLRDGRHTRFCDWRFIHRARLNLLPLNAARRGISRGDTRCRRCGMAAETLPH</sequence>